<keyword evidence="1" id="KW-0378">Hydrolase</keyword>
<dbReference type="AlphaFoldDB" id="A0A8X6NGP0"/>
<keyword evidence="1" id="KW-0227">DNA damage</keyword>
<dbReference type="GO" id="GO:0006310">
    <property type="term" value="P:DNA recombination"/>
    <property type="evidence" value="ECO:0007669"/>
    <property type="project" value="UniProtKB-KW"/>
</dbReference>
<dbReference type="EC" id="5.6.2.3" evidence="1"/>
<evidence type="ECO:0000259" key="2">
    <source>
        <dbReference type="Pfam" id="PF05970"/>
    </source>
</evidence>
<comment type="caution">
    <text evidence="3">The sequence shown here is derived from an EMBL/GenBank/DDBJ whole genome shotgun (WGS) entry which is preliminary data.</text>
</comment>
<keyword evidence="4" id="KW-1185">Reference proteome</keyword>
<evidence type="ECO:0000313" key="3">
    <source>
        <dbReference type="EMBL" id="GFT14147.1"/>
    </source>
</evidence>
<evidence type="ECO:0000256" key="1">
    <source>
        <dbReference type="RuleBase" id="RU363044"/>
    </source>
</evidence>
<dbReference type="PANTHER" id="PTHR10492:SF57">
    <property type="entry name" value="ATP-DEPENDENT DNA HELICASE"/>
    <property type="match status" value="1"/>
</dbReference>
<comment type="cofactor">
    <cofactor evidence="1">
        <name>Mg(2+)</name>
        <dbReference type="ChEBI" id="CHEBI:18420"/>
    </cofactor>
</comment>
<protein>
    <recommendedName>
        <fullName evidence="1">ATP-dependent DNA helicase</fullName>
        <ecNumber evidence="1">5.6.2.3</ecNumber>
    </recommendedName>
</protein>
<dbReference type="GO" id="GO:0000723">
    <property type="term" value="P:telomere maintenance"/>
    <property type="evidence" value="ECO:0007669"/>
    <property type="project" value="InterPro"/>
</dbReference>
<evidence type="ECO:0000313" key="4">
    <source>
        <dbReference type="Proteomes" id="UP000887013"/>
    </source>
</evidence>
<dbReference type="OrthoDB" id="6422725at2759"/>
<sequence>MIVFCQVGDPIKLWGKYRESLSEDIRRQMERKIRNNEPVFNIVHNQCLILLEDIVTSMSGKPLLHFGLRKPIKEQSIVINNHQYMSELAYDVSQLIQVVSVGVSKFDHDQKEVYDDVLNSVDSNSGQLYLLNPPDGTGKTFLINLLLSKVRSRTNIDIVVASYGIAATLIDCSKTAHSAFKLPLNLNQSENTICIISKQAGRERENYSSRKKGTENKASALGRREKFGIVFVVVRLLGMLVAKSA</sequence>
<dbReference type="EMBL" id="BMAW01058041">
    <property type="protein sequence ID" value="GFT14147.1"/>
    <property type="molecule type" value="Genomic_DNA"/>
</dbReference>
<dbReference type="InterPro" id="IPR010285">
    <property type="entry name" value="DNA_helicase_pif1-like_DEAD"/>
</dbReference>
<keyword evidence="1" id="KW-0547">Nucleotide-binding</keyword>
<keyword evidence="1" id="KW-0234">DNA repair</keyword>
<dbReference type="Gene3D" id="3.40.50.300">
    <property type="entry name" value="P-loop containing nucleotide triphosphate hydrolases"/>
    <property type="match status" value="1"/>
</dbReference>
<dbReference type="GO" id="GO:0016787">
    <property type="term" value="F:hydrolase activity"/>
    <property type="evidence" value="ECO:0007669"/>
    <property type="project" value="UniProtKB-KW"/>
</dbReference>
<dbReference type="SUPFAM" id="SSF52540">
    <property type="entry name" value="P-loop containing nucleoside triphosphate hydrolases"/>
    <property type="match status" value="1"/>
</dbReference>
<accession>A0A8X6NGP0</accession>
<dbReference type="GO" id="GO:0006281">
    <property type="term" value="P:DNA repair"/>
    <property type="evidence" value="ECO:0007669"/>
    <property type="project" value="UniProtKB-KW"/>
</dbReference>
<dbReference type="Proteomes" id="UP000887013">
    <property type="component" value="Unassembled WGS sequence"/>
</dbReference>
<keyword evidence="1" id="KW-0067">ATP-binding</keyword>
<dbReference type="GO" id="GO:0005524">
    <property type="term" value="F:ATP binding"/>
    <property type="evidence" value="ECO:0007669"/>
    <property type="project" value="UniProtKB-KW"/>
</dbReference>
<name>A0A8X6NGP0_NEPPI</name>
<dbReference type="PANTHER" id="PTHR10492">
    <property type="match status" value="1"/>
</dbReference>
<gene>
    <name evidence="3" type="primary">EVAR_37517_1</name>
    <name evidence="3" type="ORF">NPIL_599061</name>
</gene>
<reference evidence="3" key="1">
    <citation type="submission" date="2020-08" db="EMBL/GenBank/DDBJ databases">
        <title>Multicomponent nature underlies the extraordinary mechanical properties of spider dragline silk.</title>
        <authorList>
            <person name="Kono N."/>
            <person name="Nakamura H."/>
            <person name="Mori M."/>
            <person name="Yoshida Y."/>
            <person name="Ohtoshi R."/>
            <person name="Malay A.D."/>
            <person name="Moran D.A.P."/>
            <person name="Tomita M."/>
            <person name="Numata K."/>
            <person name="Arakawa K."/>
        </authorList>
    </citation>
    <scope>NUCLEOTIDE SEQUENCE</scope>
</reference>
<proteinExistence type="inferred from homology"/>
<keyword evidence="1 3" id="KW-0347">Helicase</keyword>
<comment type="catalytic activity">
    <reaction evidence="1">
        <text>ATP + H2O = ADP + phosphate + H(+)</text>
        <dbReference type="Rhea" id="RHEA:13065"/>
        <dbReference type="ChEBI" id="CHEBI:15377"/>
        <dbReference type="ChEBI" id="CHEBI:15378"/>
        <dbReference type="ChEBI" id="CHEBI:30616"/>
        <dbReference type="ChEBI" id="CHEBI:43474"/>
        <dbReference type="ChEBI" id="CHEBI:456216"/>
        <dbReference type="EC" id="5.6.2.3"/>
    </reaction>
</comment>
<feature type="domain" description="DNA helicase Pif1-like DEAD-box helicase" evidence="2">
    <location>
        <begin position="107"/>
        <end position="201"/>
    </location>
</feature>
<dbReference type="GO" id="GO:0043139">
    <property type="term" value="F:5'-3' DNA helicase activity"/>
    <property type="evidence" value="ECO:0007669"/>
    <property type="project" value="UniProtKB-EC"/>
</dbReference>
<dbReference type="InterPro" id="IPR027417">
    <property type="entry name" value="P-loop_NTPase"/>
</dbReference>
<keyword evidence="1" id="KW-0233">DNA recombination</keyword>
<organism evidence="3 4">
    <name type="scientific">Nephila pilipes</name>
    <name type="common">Giant wood spider</name>
    <name type="synonym">Nephila maculata</name>
    <dbReference type="NCBI Taxonomy" id="299642"/>
    <lineage>
        <taxon>Eukaryota</taxon>
        <taxon>Metazoa</taxon>
        <taxon>Ecdysozoa</taxon>
        <taxon>Arthropoda</taxon>
        <taxon>Chelicerata</taxon>
        <taxon>Arachnida</taxon>
        <taxon>Araneae</taxon>
        <taxon>Araneomorphae</taxon>
        <taxon>Entelegynae</taxon>
        <taxon>Araneoidea</taxon>
        <taxon>Nephilidae</taxon>
        <taxon>Nephila</taxon>
    </lineage>
</organism>
<comment type="similarity">
    <text evidence="1">Belongs to the helicase family.</text>
</comment>
<dbReference type="Pfam" id="PF05970">
    <property type="entry name" value="PIF1"/>
    <property type="match status" value="1"/>
</dbReference>